<feature type="region of interest" description="Disordered" evidence="9">
    <location>
        <begin position="419"/>
        <end position="463"/>
    </location>
</feature>
<evidence type="ECO:0000256" key="1">
    <source>
        <dbReference type="ARBA" id="ARBA00004123"/>
    </source>
</evidence>
<comment type="similarity">
    <text evidence="4">Belongs to the TEL2 family.</text>
</comment>
<dbReference type="FunFam" id="1.25.40.720:FF:000001">
    <property type="entry name" value="Telomere length regulation protein TEL2"/>
    <property type="match status" value="1"/>
</dbReference>
<reference evidence="12" key="1">
    <citation type="submission" date="2025-08" db="UniProtKB">
        <authorList>
            <consortium name="Ensembl"/>
        </authorList>
    </citation>
    <scope>IDENTIFICATION</scope>
</reference>
<dbReference type="PANTHER" id="PTHR15830:SF10">
    <property type="entry name" value="TELOMERE LENGTH REGULATION PROTEIN TEL2 HOMOLOG"/>
    <property type="match status" value="1"/>
</dbReference>
<dbReference type="GO" id="GO:0005829">
    <property type="term" value="C:cytosol"/>
    <property type="evidence" value="ECO:0007669"/>
    <property type="project" value="TreeGrafter"/>
</dbReference>
<dbReference type="FunFam" id="1.25.40.720:FF:000003">
    <property type="entry name" value="Telomere length regulation protein TEL2 homolog"/>
    <property type="match status" value="1"/>
</dbReference>
<evidence type="ECO:0000313" key="13">
    <source>
        <dbReference type="Proteomes" id="UP000472262"/>
    </source>
</evidence>
<name>A0A672MWS8_SINGR</name>
<accession>A0A672MWS8</accession>
<evidence type="ECO:0000259" key="11">
    <source>
        <dbReference type="Pfam" id="PF25320"/>
    </source>
</evidence>
<feature type="domain" description="Telomere length regulation protein conserved" evidence="10">
    <location>
        <begin position="464"/>
        <end position="569"/>
    </location>
</feature>
<dbReference type="InterPro" id="IPR051970">
    <property type="entry name" value="TEL2_Regulation"/>
</dbReference>
<organism evidence="12 13">
    <name type="scientific">Sinocyclocheilus grahami</name>
    <name type="common">Dianchi golden-line fish</name>
    <name type="synonym">Barbus grahami</name>
    <dbReference type="NCBI Taxonomy" id="75366"/>
    <lineage>
        <taxon>Eukaryota</taxon>
        <taxon>Metazoa</taxon>
        <taxon>Chordata</taxon>
        <taxon>Craniata</taxon>
        <taxon>Vertebrata</taxon>
        <taxon>Euteleostomi</taxon>
        <taxon>Actinopterygii</taxon>
        <taxon>Neopterygii</taxon>
        <taxon>Teleostei</taxon>
        <taxon>Ostariophysi</taxon>
        <taxon>Cypriniformes</taxon>
        <taxon>Cyprinidae</taxon>
        <taxon>Cyprininae</taxon>
        <taxon>Sinocyclocheilus</taxon>
    </lineage>
</organism>
<evidence type="ECO:0000313" key="12">
    <source>
        <dbReference type="Ensembl" id="ENSSGRP00000043157.1"/>
    </source>
</evidence>
<reference evidence="12" key="2">
    <citation type="submission" date="2025-09" db="UniProtKB">
        <authorList>
            <consortium name="Ensembl"/>
        </authorList>
    </citation>
    <scope>IDENTIFICATION</scope>
</reference>
<evidence type="ECO:0000256" key="2">
    <source>
        <dbReference type="ARBA" id="ARBA00004370"/>
    </source>
</evidence>
<evidence type="ECO:0000256" key="7">
    <source>
        <dbReference type="ARBA" id="ARBA00023136"/>
    </source>
</evidence>
<keyword evidence="7" id="KW-0472">Membrane</keyword>
<dbReference type="Ensembl" id="ENSSGRT00000046228.1">
    <property type="protein sequence ID" value="ENSSGRP00000043157.1"/>
    <property type="gene ID" value="ENSSGRG00000023293.1"/>
</dbReference>
<dbReference type="InterPro" id="IPR057348">
    <property type="entry name" value="TELO2_ARM"/>
</dbReference>
<dbReference type="PANTHER" id="PTHR15830">
    <property type="entry name" value="TELOMERE LENGTH REGULATION PROTEIN TEL2 FAMILY MEMBER"/>
    <property type="match status" value="1"/>
</dbReference>
<dbReference type="GO" id="GO:0016020">
    <property type="term" value="C:membrane"/>
    <property type="evidence" value="ECO:0007669"/>
    <property type="project" value="UniProtKB-SubCell"/>
</dbReference>
<comment type="subcellular location">
    <subcellularLocation>
        <location evidence="3">Cytoplasm</location>
    </subcellularLocation>
    <subcellularLocation>
        <location evidence="2">Membrane</location>
    </subcellularLocation>
    <subcellularLocation>
        <location evidence="1">Nucleus</location>
    </subcellularLocation>
</comment>
<dbReference type="GO" id="GO:0005634">
    <property type="term" value="C:nucleus"/>
    <property type="evidence" value="ECO:0007669"/>
    <property type="project" value="UniProtKB-SubCell"/>
</dbReference>
<gene>
    <name evidence="12" type="primary">LOC107556672</name>
</gene>
<evidence type="ECO:0000256" key="6">
    <source>
        <dbReference type="ARBA" id="ARBA00022490"/>
    </source>
</evidence>
<evidence type="ECO:0000256" key="4">
    <source>
        <dbReference type="ARBA" id="ARBA00006133"/>
    </source>
</evidence>
<evidence type="ECO:0000259" key="10">
    <source>
        <dbReference type="Pfam" id="PF10193"/>
    </source>
</evidence>
<dbReference type="GO" id="GO:0051879">
    <property type="term" value="F:Hsp90 protein binding"/>
    <property type="evidence" value="ECO:0007669"/>
    <property type="project" value="TreeGrafter"/>
</dbReference>
<protein>
    <recommendedName>
        <fullName evidence="5">Telomere length regulation protein TEL2 homolog</fullName>
    </recommendedName>
</protein>
<evidence type="ECO:0000256" key="9">
    <source>
        <dbReference type="SAM" id="MobiDB-lite"/>
    </source>
</evidence>
<dbReference type="AlphaFoldDB" id="A0A672MWS8"/>
<feature type="domain" description="TELO2 ARM repeat" evidence="11">
    <location>
        <begin position="309"/>
        <end position="401"/>
    </location>
</feature>
<sequence length="778" mass="87417">MGSEALVRLQVDSCLRTLSASRDPGEIVHVLRTLMRNLEDGEFTRLHYTHTIQVLVSAHCFGGLCDDEEIKKLWCEMFLRGPPDQTLLLLLDTISSTGESAALERCMSVLEKFLSAGRLQVLLWSRCEVGGACSDSPQLRETIIGHLAALPSITCNHLHTDTPDAFLPQQYYPLLAASMLDSLEKTCCALRAGQDCSLGFVAQVLGKVCIQGYSSPIFETLAPRLSSLTRVDPLWQRVTQRLLEKVPERCTECVITGLIPAAVSRLMGNLVVTNKKAQFVLTHKLLLQQYQHTTALLKSVLGYLALDSERRTLLKQVLRSVCQVWCNSSAVKHTSVEQQLYVSKALLLCVALLSHSEIQELRQEMFQCMLGGVQCRLDSSIERIRRMGMIVGECLSHKLDTSGSQLKFQYEADEETRELKSLMESPSVEDEDDEQQWPDTSTSDDDLTPYDMSADQEKKKSAPPRYVRDCLEALMSSDDAERVELSLQQAEALFRKNVKATQEVSVQFSKVLLHLEDRYSTPHFHTLRQNAMVALTVTDVVDYWTTEFYSLNYSLRQRMDILEVLTLSAQELSEPIINKHAGAQPISAVTALEQCDDITHWRQIVEKRIQSKTRRISKGGTQSVKAVPNRYAPVAGFFFFPLLRSYDRPQVTFDLLGSDHLVLGRLLHTLGLLMHLAINAPVASQMGRALLDFVWTVRFHTDQMVRRGVVFAVCGVFLSMPGENLLTELGDDLMETRAWLADVAENDCDADCRSLAVQSLILLDKNLKTQLQIPDMET</sequence>
<proteinExistence type="inferred from homology"/>
<dbReference type="Pfam" id="PF25320">
    <property type="entry name" value="TELO2_ARM"/>
    <property type="match status" value="1"/>
</dbReference>
<evidence type="ECO:0000256" key="8">
    <source>
        <dbReference type="ARBA" id="ARBA00023242"/>
    </source>
</evidence>
<dbReference type="Pfam" id="PF10193">
    <property type="entry name" value="Telomere_reg-2"/>
    <property type="match status" value="1"/>
</dbReference>
<feature type="compositionally biased region" description="Acidic residues" evidence="9">
    <location>
        <begin position="427"/>
        <end position="448"/>
    </location>
</feature>
<keyword evidence="13" id="KW-1185">Reference proteome</keyword>
<keyword evidence="6" id="KW-0963">Cytoplasm</keyword>
<dbReference type="Proteomes" id="UP000472262">
    <property type="component" value="Unassembled WGS sequence"/>
</dbReference>
<dbReference type="GO" id="GO:0042162">
    <property type="term" value="F:telomeric DNA binding"/>
    <property type="evidence" value="ECO:0007669"/>
    <property type="project" value="TreeGrafter"/>
</dbReference>
<dbReference type="Gene3D" id="1.25.40.720">
    <property type="entry name" value="Telomere length regulation protein 2, C-terminal domain"/>
    <property type="match status" value="2"/>
</dbReference>
<keyword evidence="8" id="KW-0539">Nucleus</keyword>
<dbReference type="InterPro" id="IPR019337">
    <property type="entry name" value="Telomere_length_regulation_dom"/>
</dbReference>
<evidence type="ECO:0000256" key="3">
    <source>
        <dbReference type="ARBA" id="ARBA00004496"/>
    </source>
</evidence>
<dbReference type="InterPro" id="IPR038528">
    <property type="entry name" value="TEL2_C_sf"/>
</dbReference>
<dbReference type="GO" id="GO:0051083">
    <property type="term" value="P:'de novo' cotranslational protein folding"/>
    <property type="evidence" value="ECO:0007669"/>
    <property type="project" value="TreeGrafter"/>
</dbReference>
<evidence type="ECO:0000256" key="5">
    <source>
        <dbReference type="ARBA" id="ARBA00018231"/>
    </source>
</evidence>